<name>A0A7Y9E8G5_9ACTN</name>
<dbReference type="AlphaFoldDB" id="A0A7Y9E8G5"/>
<organism evidence="5 6">
    <name type="scientific">Nocardioides panaciterrulae</name>
    <dbReference type="NCBI Taxonomy" id="661492"/>
    <lineage>
        <taxon>Bacteria</taxon>
        <taxon>Bacillati</taxon>
        <taxon>Actinomycetota</taxon>
        <taxon>Actinomycetes</taxon>
        <taxon>Propionibacteriales</taxon>
        <taxon>Nocardioidaceae</taxon>
        <taxon>Nocardioides</taxon>
    </lineage>
</organism>
<proteinExistence type="predicted"/>
<keyword evidence="1 3" id="KW-0812">Transmembrane</keyword>
<dbReference type="InterPro" id="IPR011712">
    <property type="entry name" value="Sig_transdc_His_kin_sub3_dim/P"/>
</dbReference>
<protein>
    <submittedName>
        <fullName evidence="5">CHASE3 domain sensor protein</fullName>
    </submittedName>
</protein>
<dbReference type="GO" id="GO:0046983">
    <property type="term" value="F:protein dimerization activity"/>
    <property type="evidence" value="ECO:0007669"/>
    <property type="project" value="InterPro"/>
</dbReference>
<dbReference type="Gene3D" id="6.10.340.10">
    <property type="match status" value="1"/>
</dbReference>
<dbReference type="InterPro" id="IPR003660">
    <property type="entry name" value="HAMP_dom"/>
</dbReference>
<feature type="domain" description="HAMP" evidence="4">
    <location>
        <begin position="223"/>
        <end position="275"/>
    </location>
</feature>
<comment type="caution">
    <text evidence="5">The sequence shown here is derived from an EMBL/GenBank/DDBJ whole genome shotgun (WGS) entry which is preliminary data.</text>
</comment>
<dbReference type="GO" id="GO:0016020">
    <property type="term" value="C:membrane"/>
    <property type="evidence" value="ECO:0007669"/>
    <property type="project" value="InterPro"/>
</dbReference>
<keyword evidence="6" id="KW-1185">Reference proteome</keyword>
<evidence type="ECO:0000313" key="5">
    <source>
        <dbReference type="EMBL" id="NYD43159.1"/>
    </source>
</evidence>
<keyword evidence="3" id="KW-0472">Membrane</keyword>
<dbReference type="Gene3D" id="1.20.5.1930">
    <property type="match status" value="1"/>
</dbReference>
<dbReference type="SMART" id="SM00304">
    <property type="entry name" value="HAMP"/>
    <property type="match status" value="1"/>
</dbReference>
<dbReference type="CDD" id="cd06225">
    <property type="entry name" value="HAMP"/>
    <property type="match status" value="1"/>
</dbReference>
<dbReference type="Pfam" id="PF00672">
    <property type="entry name" value="HAMP"/>
    <property type="match status" value="1"/>
</dbReference>
<evidence type="ECO:0000256" key="1">
    <source>
        <dbReference type="ARBA" id="ARBA00022692"/>
    </source>
</evidence>
<reference evidence="5 6" key="1">
    <citation type="submission" date="2020-07" db="EMBL/GenBank/DDBJ databases">
        <title>Sequencing the genomes of 1000 actinobacteria strains.</title>
        <authorList>
            <person name="Klenk H.-P."/>
        </authorList>
    </citation>
    <scope>NUCLEOTIDE SEQUENCE [LARGE SCALE GENOMIC DNA]</scope>
    <source>
        <strain evidence="5 6">DSM 21350</strain>
    </source>
</reference>
<dbReference type="InterPro" id="IPR007891">
    <property type="entry name" value="CHASE3"/>
</dbReference>
<evidence type="ECO:0000256" key="2">
    <source>
        <dbReference type="ARBA" id="ARBA00022989"/>
    </source>
</evidence>
<feature type="transmembrane region" description="Helical" evidence="3">
    <location>
        <begin position="201"/>
        <end position="225"/>
    </location>
</feature>
<dbReference type="EMBL" id="JACCBG010000001">
    <property type="protein sequence ID" value="NYD43159.1"/>
    <property type="molecule type" value="Genomic_DNA"/>
</dbReference>
<sequence length="366" mass="39844">MEMAPPDRGSPAWSRRPVWSLRLWLLAAAVLALLAVGTGAGATFATRGVVSDASGDLTRRLRPAQGATQALLTAYVDQETGQRGFVLTGDEGFLQPYRAGGEEVRRLELRLGPLLAPNREATALLREVKAAGDTWNTHVAAQIDAVRDGGPAAVRHVRVQREEKQIFDRLRSRLDELRINVNGLVDAEVHRLATAQQHVDVAMVIALALAVLALAGTVALLWFALTRPLTRLLDQLASVARGDYRRHIDVSGPEEIQRIGQAAETMRVSIVNRSAELADAQHELGVQNERQRLAADLHDTTIQRLFALGLKLSALASQRAELASTLNTLIEEADEIIRELRRMIFELDDSRAGAASAPAARDRSSG</sequence>
<evidence type="ECO:0000313" key="6">
    <source>
        <dbReference type="Proteomes" id="UP000535511"/>
    </source>
</evidence>
<dbReference type="CDD" id="cd19410">
    <property type="entry name" value="HK9-like_sensor"/>
    <property type="match status" value="1"/>
</dbReference>
<dbReference type="PROSITE" id="PS50885">
    <property type="entry name" value="HAMP"/>
    <property type="match status" value="1"/>
</dbReference>
<dbReference type="Proteomes" id="UP000535511">
    <property type="component" value="Unassembled WGS sequence"/>
</dbReference>
<gene>
    <name evidence="5" type="ORF">BJZ21_003242</name>
</gene>
<dbReference type="GO" id="GO:0000155">
    <property type="term" value="F:phosphorelay sensor kinase activity"/>
    <property type="evidence" value="ECO:0007669"/>
    <property type="project" value="InterPro"/>
</dbReference>
<keyword evidence="2 3" id="KW-1133">Transmembrane helix</keyword>
<dbReference type="SUPFAM" id="SSF158472">
    <property type="entry name" value="HAMP domain-like"/>
    <property type="match status" value="1"/>
</dbReference>
<evidence type="ECO:0000256" key="3">
    <source>
        <dbReference type="SAM" id="Phobius"/>
    </source>
</evidence>
<accession>A0A7Y9E8G5</accession>
<dbReference type="Pfam" id="PF07730">
    <property type="entry name" value="HisKA_3"/>
    <property type="match status" value="1"/>
</dbReference>
<dbReference type="Pfam" id="PF05227">
    <property type="entry name" value="CHASE3"/>
    <property type="match status" value="1"/>
</dbReference>
<evidence type="ECO:0000259" key="4">
    <source>
        <dbReference type="PROSITE" id="PS50885"/>
    </source>
</evidence>